<evidence type="ECO:0000313" key="7">
    <source>
        <dbReference type="EMBL" id="CAG8569215.1"/>
    </source>
</evidence>
<feature type="region of interest" description="Disordered" evidence="6">
    <location>
        <begin position="558"/>
        <end position="586"/>
    </location>
</feature>
<evidence type="ECO:0000256" key="4">
    <source>
        <dbReference type="ARBA" id="ARBA00022691"/>
    </source>
</evidence>
<evidence type="ECO:0000313" key="8">
    <source>
        <dbReference type="Proteomes" id="UP000789508"/>
    </source>
</evidence>
<reference evidence="7" key="1">
    <citation type="submission" date="2021-06" db="EMBL/GenBank/DDBJ databases">
        <authorList>
            <person name="Kallberg Y."/>
            <person name="Tangrot J."/>
            <person name="Rosling A."/>
        </authorList>
    </citation>
    <scope>NUCLEOTIDE SEQUENCE</scope>
    <source>
        <strain evidence="7">FL130A</strain>
    </source>
</reference>
<dbReference type="GO" id="GO:0008757">
    <property type="term" value="F:S-adenosylmethionine-dependent methyltransferase activity"/>
    <property type="evidence" value="ECO:0007669"/>
    <property type="project" value="InterPro"/>
</dbReference>
<keyword evidence="8" id="KW-1185">Reference proteome</keyword>
<dbReference type="AlphaFoldDB" id="A0A9N9BIJ2"/>
<keyword evidence="2" id="KW-0489">Methyltransferase</keyword>
<keyword evidence="1" id="KW-0597">Phosphoprotein</keyword>
<keyword evidence="3" id="KW-0808">Transferase</keyword>
<protein>
    <submittedName>
        <fullName evidence="7">3472_t:CDS:1</fullName>
    </submittedName>
</protein>
<name>A0A9N9BIJ2_9GLOM</name>
<sequence>MVHSLYEAPPQSSPVEEKEAKRIMSLEFRVAELENTLLKASTAVLEERIKELEAELQQTKESALMKASSTVLEERIKELESELQQSKDSALLKASTTVLEGRIRELETELQSKDLLKASTTVLEGHIKELETELQHSKGINQKLRDNITKLEDSISSSSPPPPADTNTIIVLEDRIKELETELQQSKENVLLKASTTVLEGRIKELETELQHSKEINHKLQDNVTKLEKTISSPPPPPVTTTTTFSEGRIKELEIELQQSKEINQKLRDNISKLEETISSSPPSSATTTTTTFSEGRIKELEAELQQSKEINQKLRDNISKLEETISSSPSPVTITTNNLPSPPLTPPANDQQKATDAIVAKKVDNNESSNNGLIAESSSVKKSSSLSNIDLKDGELQDDDDDGTFDRIVKIIEKMKNDCIRAINLKIPTSSRLPKNPNSMSSTTPTKMPMRPRTPSCTSLTSSISSRPGTPSLSSASTSGLGSSSSSTGIPISHPTKSMSLTHRSATSAAAAVNSRPATPVSSIPLSSPTNEENTTHIPTPRTFSFSAISSRVGAANNNNNNNSMGNGINGTLSRPTTPGPRSGTPTAWEGLWQDEITPWDKGSVSPALIELIEEKGFQIPDGKGFVPGCGLGYDVFYLANERRHMLGLDLSEVAINRCKERKNELAIHSPIVDFQAGDFFTFEIPEGDLSKRPEWANRMAEMITPGGILIALMYPLDEGRKDGPPFSLSRQIYEELLSKDFSLEYYDNCKSHPSRKDREMMSVWRRK</sequence>
<dbReference type="OrthoDB" id="276151at2759"/>
<feature type="compositionally biased region" description="Polar residues" evidence="6">
    <location>
        <begin position="517"/>
        <end position="543"/>
    </location>
</feature>
<dbReference type="Pfam" id="PF05724">
    <property type="entry name" value="TPMT"/>
    <property type="match status" value="1"/>
</dbReference>
<dbReference type="Proteomes" id="UP000789508">
    <property type="component" value="Unassembled WGS sequence"/>
</dbReference>
<evidence type="ECO:0000256" key="5">
    <source>
        <dbReference type="SAM" id="Coils"/>
    </source>
</evidence>
<dbReference type="GO" id="GO:0032259">
    <property type="term" value="P:methylation"/>
    <property type="evidence" value="ECO:0007669"/>
    <property type="project" value="UniProtKB-KW"/>
</dbReference>
<dbReference type="Gene3D" id="3.40.50.150">
    <property type="entry name" value="Vaccinia Virus protein VP39"/>
    <property type="match status" value="1"/>
</dbReference>
<proteinExistence type="predicted"/>
<accession>A0A9N9BIJ2</accession>
<keyword evidence="4" id="KW-0949">S-adenosyl-L-methionine</keyword>
<comment type="caution">
    <text evidence="7">The sequence shown here is derived from an EMBL/GenBank/DDBJ whole genome shotgun (WGS) entry which is preliminary data.</text>
</comment>
<evidence type="ECO:0000256" key="3">
    <source>
        <dbReference type="ARBA" id="ARBA00022679"/>
    </source>
</evidence>
<evidence type="ECO:0000256" key="6">
    <source>
        <dbReference type="SAM" id="MobiDB-lite"/>
    </source>
</evidence>
<dbReference type="SUPFAM" id="SSF53335">
    <property type="entry name" value="S-adenosyl-L-methionine-dependent methyltransferases"/>
    <property type="match status" value="1"/>
</dbReference>
<feature type="compositionally biased region" description="Low complexity" evidence="6">
    <location>
        <begin position="279"/>
        <end position="294"/>
    </location>
</feature>
<evidence type="ECO:0000256" key="1">
    <source>
        <dbReference type="ARBA" id="ARBA00022553"/>
    </source>
</evidence>
<feature type="compositionally biased region" description="Low complexity" evidence="6">
    <location>
        <begin position="325"/>
        <end position="340"/>
    </location>
</feature>
<dbReference type="PANTHER" id="PTHR32183">
    <property type="match status" value="1"/>
</dbReference>
<dbReference type="InterPro" id="IPR008854">
    <property type="entry name" value="TPMT"/>
</dbReference>
<dbReference type="InterPro" id="IPR029063">
    <property type="entry name" value="SAM-dependent_MTases_sf"/>
</dbReference>
<dbReference type="EMBL" id="CAJVPS010002468">
    <property type="protein sequence ID" value="CAG8569215.1"/>
    <property type="molecule type" value="Genomic_DNA"/>
</dbReference>
<evidence type="ECO:0000256" key="2">
    <source>
        <dbReference type="ARBA" id="ARBA00022603"/>
    </source>
</evidence>
<organism evidence="7 8">
    <name type="scientific">Ambispora leptoticha</name>
    <dbReference type="NCBI Taxonomy" id="144679"/>
    <lineage>
        <taxon>Eukaryota</taxon>
        <taxon>Fungi</taxon>
        <taxon>Fungi incertae sedis</taxon>
        <taxon>Mucoromycota</taxon>
        <taxon>Glomeromycotina</taxon>
        <taxon>Glomeromycetes</taxon>
        <taxon>Archaeosporales</taxon>
        <taxon>Ambisporaceae</taxon>
        <taxon>Ambispora</taxon>
    </lineage>
</organism>
<dbReference type="PROSITE" id="PS51585">
    <property type="entry name" value="SAM_MT_TPMT"/>
    <property type="match status" value="1"/>
</dbReference>
<feature type="region of interest" description="Disordered" evidence="6">
    <location>
        <begin position="323"/>
        <end position="387"/>
    </location>
</feature>
<feature type="region of interest" description="Disordered" evidence="6">
    <location>
        <begin position="275"/>
        <end position="295"/>
    </location>
</feature>
<feature type="compositionally biased region" description="Polar residues" evidence="6">
    <location>
        <begin position="498"/>
        <end position="509"/>
    </location>
</feature>
<gene>
    <name evidence="7" type="ORF">ALEPTO_LOCUS6732</name>
</gene>
<feature type="region of interest" description="Disordered" evidence="6">
    <location>
        <begin position="430"/>
        <end position="543"/>
    </location>
</feature>
<feature type="coiled-coil region" evidence="5">
    <location>
        <begin position="35"/>
        <end position="89"/>
    </location>
</feature>
<dbReference type="PANTHER" id="PTHR32183:SF11">
    <property type="entry name" value="THIOL METHYLTRANSFERASE 2-RELATED"/>
    <property type="match status" value="1"/>
</dbReference>
<feature type="compositionally biased region" description="Low complexity" evidence="6">
    <location>
        <begin position="378"/>
        <end position="387"/>
    </location>
</feature>
<keyword evidence="5" id="KW-0175">Coiled coil</keyword>
<feature type="compositionally biased region" description="Low complexity" evidence="6">
    <location>
        <begin position="435"/>
        <end position="497"/>
    </location>
</feature>